<reference evidence="1 2" key="1">
    <citation type="journal article" date="2018" name="Genome Biol. Evol.">
        <title>Multiple Roots of Fruiting Body Formation in Amoebozoa.</title>
        <authorList>
            <person name="Hillmann F."/>
            <person name="Forbes G."/>
            <person name="Novohradska S."/>
            <person name="Ferling I."/>
            <person name="Riege K."/>
            <person name="Groth M."/>
            <person name="Westermann M."/>
            <person name="Marz M."/>
            <person name="Spaller T."/>
            <person name="Winckler T."/>
            <person name="Schaap P."/>
            <person name="Glockner G."/>
        </authorList>
    </citation>
    <scope>NUCLEOTIDE SEQUENCE [LARGE SCALE GENOMIC DNA]</scope>
    <source>
        <strain evidence="1 2">Jena</strain>
    </source>
</reference>
<evidence type="ECO:0000313" key="2">
    <source>
        <dbReference type="Proteomes" id="UP000241769"/>
    </source>
</evidence>
<dbReference type="AlphaFoldDB" id="A0A2P6NUD1"/>
<organism evidence="1 2">
    <name type="scientific">Planoprotostelium fungivorum</name>
    <dbReference type="NCBI Taxonomy" id="1890364"/>
    <lineage>
        <taxon>Eukaryota</taxon>
        <taxon>Amoebozoa</taxon>
        <taxon>Evosea</taxon>
        <taxon>Variosea</taxon>
        <taxon>Cavosteliida</taxon>
        <taxon>Cavosteliaceae</taxon>
        <taxon>Planoprotostelium</taxon>
    </lineage>
</organism>
<name>A0A2P6NUD1_9EUKA</name>
<protein>
    <submittedName>
        <fullName evidence="1">Uncharacterized protein</fullName>
    </submittedName>
</protein>
<keyword evidence="2" id="KW-1185">Reference proteome</keyword>
<proteinExistence type="predicted"/>
<dbReference type="EMBL" id="MDYQ01000019">
    <property type="protein sequence ID" value="PRP87574.1"/>
    <property type="molecule type" value="Genomic_DNA"/>
</dbReference>
<accession>A0A2P6NUD1</accession>
<comment type="caution">
    <text evidence="1">The sequence shown here is derived from an EMBL/GenBank/DDBJ whole genome shotgun (WGS) entry which is preliminary data.</text>
</comment>
<evidence type="ECO:0000313" key="1">
    <source>
        <dbReference type="EMBL" id="PRP87574.1"/>
    </source>
</evidence>
<dbReference type="Proteomes" id="UP000241769">
    <property type="component" value="Unassembled WGS sequence"/>
</dbReference>
<dbReference type="InParanoid" id="A0A2P6NUD1"/>
<gene>
    <name evidence="1" type="ORF">PROFUN_04601</name>
</gene>
<sequence>MTSGICSCAQFCSNSLSSIEPVLPYLLEVWIHCHNEWYP</sequence>